<accession>A0A0A9YQB4</accession>
<gene>
    <name evidence="2" type="primary">rfcS_1</name>
    <name evidence="2" type="ORF">CM83_101895</name>
</gene>
<reference evidence="2" key="1">
    <citation type="journal article" date="2014" name="PLoS ONE">
        <title>Transcriptome-Based Identification of ABC Transporters in the Western Tarnished Plant Bug Lygus hesperus.</title>
        <authorList>
            <person name="Hull J.J."/>
            <person name="Chaney K."/>
            <person name="Geib S.M."/>
            <person name="Fabrick J.A."/>
            <person name="Brent C.S."/>
            <person name="Walsh D."/>
            <person name="Lavine L.C."/>
        </authorList>
    </citation>
    <scope>NUCLEOTIDE SEQUENCE</scope>
</reference>
<dbReference type="AlphaFoldDB" id="A0A0A9YQB4"/>
<evidence type="ECO:0000313" key="2">
    <source>
        <dbReference type="EMBL" id="JAG33826.1"/>
    </source>
</evidence>
<sequence>MYDFPDALLSKTNTQVTWMHNFPDSAEDISSQFQSLHNSQDIYNTDDTVDTKMYTTDTDTAKAGNDTKVRGTINDDTDEGSDFEIIPVDGVEEIEDQVQDSWSDLDE</sequence>
<protein>
    <submittedName>
        <fullName evidence="2">Replication factor C small subunit</fullName>
    </submittedName>
</protein>
<feature type="region of interest" description="Disordered" evidence="1">
    <location>
        <begin position="58"/>
        <end position="83"/>
    </location>
</feature>
<name>A0A0A9YQB4_LYGHE</name>
<evidence type="ECO:0000256" key="1">
    <source>
        <dbReference type="SAM" id="MobiDB-lite"/>
    </source>
</evidence>
<reference evidence="2" key="2">
    <citation type="submission" date="2014-07" db="EMBL/GenBank/DDBJ databases">
        <authorList>
            <person name="Hull J."/>
        </authorList>
    </citation>
    <scope>NUCLEOTIDE SEQUENCE</scope>
</reference>
<dbReference type="EMBL" id="GBHO01009778">
    <property type="protein sequence ID" value="JAG33826.1"/>
    <property type="molecule type" value="Transcribed_RNA"/>
</dbReference>
<organism evidence="2">
    <name type="scientific">Lygus hesperus</name>
    <name type="common">Western plant bug</name>
    <dbReference type="NCBI Taxonomy" id="30085"/>
    <lineage>
        <taxon>Eukaryota</taxon>
        <taxon>Metazoa</taxon>
        <taxon>Ecdysozoa</taxon>
        <taxon>Arthropoda</taxon>
        <taxon>Hexapoda</taxon>
        <taxon>Insecta</taxon>
        <taxon>Pterygota</taxon>
        <taxon>Neoptera</taxon>
        <taxon>Paraneoptera</taxon>
        <taxon>Hemiptera</taxon>
        <taxon>Heteroptera</taxon>
        <taxon>Panheteroptera</taxon>
        <taxon>Cimicomorpha</taxon>
        <taxon>Miridae</taxon>
        <taxon>Mirini</taxon>
        <taxon>Lygus</taxon>
    </lineage>
</organism>
<proteinExistence type="predicted"/>